<reference evidence="3" key="1">
    <citation type="journal article" date="2018" name="Gigascience">
        <title>Genome assembly of the Pink Ipe (Handroanthus impetiginosus, Bignoniaceae), a highly valued, ecologically keystone Neotropical timber forest tree.</title>
        <authorList>
            <person name="Silva-Junior O.B."/>
            <person name="Grattapaglia D."/>
            <person name="Novaes E."/>
            <person name="Collevatti R.G."/>
        </authorList>
    </citation>
    <scope>NUCLEOTIDE SEQUENCE [LARGE SCALE GENOMIC DNA]</scope>
    <source>
        <strain evidence="3">cv. UFG-1</strain>
    </source>
</reference>
<keyword evidence="3" id="KW-1185">Reference proteome</keyword>
<evidence type="ECO:0000313" key="3">
    <source>
        <dbReference type="Proteomes" id="UP000231279"/>
    </source>
</evidence>
<organism evidence="2 3">
    <name type="scientific">Handroanthus impetiginosus</name>
    <dbReference type="NCBI Taxonomy" id="429701"/>
    <lineage>
        <taxon>Eukaryota</taxon>
        <taxon>Viridiplantae</taxon>
        <taxon>Streptophyta</taxon>
        <taxon>Embryophyta</taxon>
        <taxon>Tracheophyta</taxon>
        <taxon>Spermatophyta</taxon>
        <taxon>Magnoliopsida</taxon>
        <taxon>eudicotyledons</taxon>
        <taxon>Gunneridae</taxon>
        <taxon>Pentapetalae</taxon>
        <taxon>asterids</taxon>
        <taxon>lamiids</taxon>
        <taxon>Lamiales</taxon>
        <taxon>Bignoniaceae</taxon>
        <taxon>Crescentiina</taxon>
        <taxon>Tabebuia alliance</taxon>
        <taxon>Handroanthus</taxon>
    </lineage>
</organism>
<dbReference type="EMBL" id="NKXS01003549">
    <property type="protein sequence ID" value="PIN09364.1"/>
    <property type="molecule type" value="Genomic_DNA"/>
</dbReference>
<protein>
    <submittedName>
        <fullName evidence="2">Uncharacterized protein</fullName>
    </submittedName>
</protein>
<feature type="signal peptide" evidence="1">
    <location>
        <begin position="1"/>
        <end position="18"/>
    </location>
</feature>
<feature type="chain" id="PRO_5013822745" evidence="1">
    <location>
        <begin position="19"/>
        <end position="72"/>
    </location>
</feature>
<evidence type="ECO:0000313" key="2">
    <source>
        <dbReference type="EMBL" id="PIN09364.1"/>
    </source>
</evidence>
<evidence type="ECO:0000256" key="1">
    <source>
        <dbReference type="SAM" id="SignalP"/>
    </source>
</evidence>
<keyword evidence="1" id="KW-0732">Signal</keyword>
<comment type="caution">
    <text evidence="2">The sequence shown here is derived from an EMBL/GenBank/DDBJ whole genome shotgun (WGS) entry which is preliminary data.</text>
</comment>
<name>A0A2G9GVQ8_9LAMI</name>
<accession>A0A2G9GVQ8</accession>
<gene>
    <name evidence="2" type="ORF">CDL12_18042</name>
</gene>
<sequence length="72" mass="8098">MTTWHPLVCFLSSPSVLALYEVLGHSLYNSRLKEKNKASNLVIDDESFLILATSSISYAVLEVISWRRKAQG</sequence>
<dbReference type="Proteomes" id="UP000231279">
    <property type="component" value="Unassembled WGS sequence"/>
</dbReference>
<proteinExistence type="predicted"/>
<dbReference type="AlphaFoldDB" id="A0A2G9GVQ8"/>